<dbReference type="GO" id="GO:0015271">
    <property type="term" value="F:outward rectifier potassium channel activity"/>
    <property type="evidence" value="ECO:0007669"/>
    <property type="project" value="TreeGrafter"/>
</dbReference>
<organism evidence="13 14">
    <name type="scientific">Biomphalaria pfeifferi</name>
    <name type="common">Bloodfluke planorb</name>
    <name type="synonym">Freshwater snail</name>
    <dbReference type="NCBI Taxonomy" id="112525"/>
    <lineage>
        <taxon>Eukaryota</taxon>
        <taxon>Metazoa</taxon>
        <taxon>Spiralia</taxon>
        <taxon>Lophotrochozoa</taxon>
        <taxon>Mollusca</taxon>
        <taxon>Gastropoda</taxon>
        <taxon>Heterobranchia</taxon>
        <taxon>Euthyneura</taxon>
        <taxon>Panpulmonata</taxon>
        <taxon>Hygrophila</taxon>
        <taxon>Lymnaeoidea</taxon>
        <taxon>Planorbidae</taxon>
        <taxon>Biomphalaria</taxon>
    </lineage>
</organism>
<evidence type="ECO:0000256" key="10">
    <source>
        <dbReference type="ARBA" id="ARBA00023303"/>
    </source>
</evidence>
<dbReference type="EMBL" id="JASAOG010000003">
    <property type="protein sequence ID" value="KAK0069136.1"/>
    <property type="molecule type" value="Genomic_DNA"/>
</dbReference>
<keyword evidence="10 13" id="KW-0407">Ion channel</keyword>
<dbReference type="InterPro" id="IPR047871">
    <property type="entry name" value="K_chnl_Slo-like"/>
</dbReference>
<feature type="domain" description="Potassium channel" evidence="12">
    <location>
        <begin position="13"/>
        <end position="59"/>
    </location>
</feature>
<evidence type="ECO:0000313" key="13">
    <source>
        <dbReference type="EMBL" id="KAK0069136.1"/>
    </source>
</evidence>
<evidence type="ECO:0000259" key="12">
    <source>
        <dbReference type="Pfam" id="PF07885"/>
    </source>
</evidence>
<evidence type="ECO:0000256" key="2">
    <source>
        <dbReference type="ARBA" id="ARBA00022448"/>
    </source>
</evidence>
<keyword evidence="9 11" id="KW-0472">Membrane</keyword>
<feature type="non-terminal residue" evidence="13">
    <location>
        <position position="1"/>
    </location>
</feature>
<dbReference type="PANTHER" id="PTHR10027">
    <property type="entry name" value="CALCIUM-ACTIVATED POTASSIUM CHANNEL ALPHA CHAIN"/>
    <property type="match status" value="1"/>
</dbReference>
<reference evidence="13" key="2">
    <citation type="submission" date="2023-04" db="EMBL/GenBank/DDBJ databases">
        <authorList>
            <person name="Bu L."/>
            <person name="Lu L."/>
            <person name="Laidemitt M.R."/>
            <person name="Zhang S.M."/>
            <person name="Mutuku M."/>
            <person name="Mkoji G."/>
            <person name="Steinauer M."/>
            <person name="Loker E.S."/>
        </authorList>
    </citation>
    <scope>NUCLEOTIDE SEQUENCE</scope>
    <source>
        <strain evidence="13">KasaAsao</strain>
        <tissue evidence="13">Whole Snail</tissue>
    </source>
</reference>
<evidence type="ECO:0000256" key="3">
    <source>
        <dbReference type="ARBA" id="ARBA00022538"/>
    </source>
</evidence>
<keyword evidence="4 11" id="KW-0812">Transmembrane</keyword>
<dbReference type="GO" id="GO:0005886">
    <property type="term" value="C:plasma membrane"/>
    <property type="evidence" value="ECO:0007669"/>
    <property type="project" value="TreeGrafter"/>
</dbReference>
<keyword evidence="7 11" id="KW-1133">Transmembrane helix</keyword>
<dbReference type="AlphaFoldDB" id="A0AAD8CA02"/>
<keyword evidence="5" id="KW-0631">Potassium channel</keyword>
<evidence type="ECO:0000256" key="5">
    <source>
        <dbReference type="ARBA" id="ARBA00022826"/>
    </source>
</evidence>
<dbReference type="InterPro" id="IPR013099">
    <property type="entry name" value="K_chnl_dom"/>
</dbReference>
<dbReference type="SUPFAM" id="SSF81324">
    <property type="entry name" value="Voltage-gated potassium channels"/>
    <property type="match status" value="1"/>
</dbReference>
<evidence type="ECO:0000256" key="9">
    <source>
        <dbReference type="ARBA" id="ARBA00023136"/>
    </source>
</evidence>
<feature type="transmembrane region" description="Helical" evidence="11">
    <location>
        <begin position="16"/>
        <end position="34"/>
    </location>
</feature>
<keyword evidence="3" id="KW-0633">Potassium transport</keyword>
<evidence type="ECO:0000313" key="14">
    <source>
        <dbReference type="Proteomes" id="UP001233172"/>
    </source>
</evidence>
<proteinExistence type="predicted"/>
<evidence type="ECO:0000256" key="1">
    <source>
        <dbReference type="ARBA" id="ARBA00004141"/>
    </source>
</evidence>
<comment type="subcellular location">
    <subcellularLocation>
        <location evidence="1">Membrane</location>
        <topology evidence="1">Multi-pass membrane protein</topology>
    </subcellularLocation>
</comment>
<keyword evidence="6" id="KW-0630">Potassium</keyword>
<accession>A0AAD8CA02</accession>
<dbReference type="Proteomes" id="UP001233172">
    <property type="component" value="Unassembled WGS sequence"/>
</dbReference>
<keyword evidence="8" id="KW-0406">Ion transport</keyword>
<sequence length="72" mass="8208">ICTIQHIQRGSSSTNFTIFESFYFVIVMFSTVGYGEFFPDIWLGRLFMILTIALAFVFIPSHVIILKSPNLA</sequence>
<reference evidence="13" key="1">
    <citation type="journal article" date="2023" name="PLoS Negl. Trop. Dis.">
        <title>A genome sequence for Biomphalaria pfeifferi, the major vector snail for the human-infecting parasite Schistosoma mansoni.</title>
        <authorList>
            <person name="Bu L."/>
            <person name="Lu L."/>
            <person name="Laidemitt M.R."/>
            <person name="Zhang S.M."/>
            <person name="Mutuku M."/>
            <person name="Mkoji G."/>
            <person name="Steinauer M."/>
            <person name="Loker E.S."/>
        </authorList>
    </citation>
    <scope>NUCLEOTIDE SEQUENCE</scope>
    <source>
        <strain evidence="13">KasaAsao</strain>
    </source>
</reference>
<feature type="transmembrane region" description="Helical" evidence="11">
    <location>
        <begin position="46"/>
        <end position="66"/>
    </location>
</feature>
<keyword evidence="2" id="KW-0813">Transport</keyword>
<feature type="non-terminal residue" evidence="13">
    <location>
        <position position="72"/>
    </location>
</feature>
<evidence type="ECO:0000256" key="7">
    <source>
        <dbReference type="ARBA" id="ARBA00022989"/>
    </source>
</evidence>
<evidence type="ECO:0000256" key="4">
    <source>
        <dbReference type="ARBA" id="ARBA00022692"/>
    </source>
</evidence>
<name>A0AAD8CA02_BIOPF</name>
<comment type="caution">
    <text evidence="13">The sequence shown here is derived from an EMBL/GenBank/DDBJ whole genome shotgun (WGS) entry which is preliminary data.</text>
</comment>
<protein>
    <submittedName>
        <fullName evidence="13">Potassium channel subfamily T member 2</fullName>
    </submittedName>
</protein>
<evidence type="ECO:0000256" key="6">
    <source>
        <dbReference type="ARBA" id="ARBA00022958"/>
    </source>
</evidence>
<dbReference type="PANTHER" id="PTHR10027:SF10">
    <property type="entry name" value="SLOWPOKE 2, ISOFORM D"/>
    <property type="match status" value="1"/>
</dbReference>
<gene>
    <name evidence="13" type="ORF">Bpfe_001318</name>
</gene>
<evidence type="ECO:0000256" key="8">
    <source>
        <dbReference type="ARBA" id="ARBA00023065"/>
    </source>
</evidence>
<dbReference type="Pfam" id="PF07885">
    <property type="entry name" value="Ion_trans_2"/>
    <property type="match status" value="1"/>
</dbReference>
<keyword evidence="14" id="KW-1185">Reference proteome</keyword>
<dbReference type="GO" id="GO:0005228">
    <property type="term" value="F:intracellular sodium-activated potassium channel activity"/>
    <property type="evidence" value="ECO:0007669"/>
    <property type="project" value="TreeGrafter"/>
</dbReference>
<evidence type="ECO:0000256" key="11">
    <source>
        <dbReference type="SAM" id="Phobius"/>
    </source>
</evidence>
<dbReference type="Gene3D" id="1.10.287.70">
    <property type="match status" value="1"/>
</dbReference>